<sequence>MCCHSNPSPRATCGCGCAHEQHPTHRFAHRHYPGDAPGGLGVRRPLRFLAWKLELDPEQVAQLAAVLNSLKTERAQASVDDRRALAMLADAVQTDSFDRDKASEAAKLRTQSAERLQLQVAESLARIHTLLKPEQRARLAYLLRTGTLLM</sequence>
<dbReference type="Gene3D" id="1.20.120.1490">
    <property type="match status" value="1"/>
</dbReference>
<evidence type="ECO:0000313" key="1">
    <source>
        <dbReference type="EMBL" id="TMQ60142.1"/>
    </source>
</evidence>
<accession>A0A538T932</accession>
<evidence type="ECO:0000313" key="2">
    <source>
        <dbReference type="Proteomes" id="UP000317716"/>
    </source>
</evidence>
<dbReference type="EMBL" id="VBOS01000029">
    <property type="protein sequence ID" value="TMQ60142.1"/>
    <property type="molecule type" value="Genomic_DNA"/>
</dbReference>
<organism evidence="1 2">
    <name type="scientific">Eiseniibacteriota bacterium</name>
    <dbReference type="NCBI Taxonomy" id="2212470"/>
    <lineage>
        <taxon>Bacteria</taxon>
        <taxon>Candidatus Eiseniibacteriota</taxon>
    </lineage>
</organism>
<protein>
    <submittedName>
        <fullName evidence="1">Periplasmic heavy metal sensor</fullName>
    </submittedName>
</protein>
<dbReference type="InterPro" id="IPR012899">
    <property type="entry name" value="LTXXQ"/>
</dbReference>
<comment type="caution">
    <text evidence="1">The sequence shown here is derived from an EMBL/GenBank/DDBJ whole genome shotgun (WGS) entry which is preliminary data.</text>
</comment>
<dbReference type="AlphaFoldDB" id="A0A538T932"/>
<name>A0A538T932_UNCEI</name>
<reference evidence="1 2" key="1">
    <citation type="journal article" date="2019" name="Nat. Microbiol.">
        <title>Mediterranean grassland soil C-N compound turnover is dependent on rainfall and depth, and is mediated by genomically divergent microorganisms.</title>
        <authorList>
            <person name="Diamond S."/>
            <person name="Andeer P.F."/>
            <person name="Li Z."/>
            <person name="Crits-Christoph A."/>
            <person name="Burstein D."/>
            <person name="Anantharaman K."/>
            <person name="Lane K.R."/>
            <person name="Thomas B.C."/>
            <person name="Pan C."/>
            <person name="Northen T.R."/>
            <person name="Banfield J.F."/>
        </authorList>
    </citation>
    <scope>NUCLEOTIDE SEQUENCE [LARGE SCALE GENOMIC DNA]</scope>
    <source>
        <strain evidence="1">WS_2</strain>
    </source>
</reference>
<proteinExistence type="predicted"/>
<dbReference type="Proteomes" id="UP000317716">
    <property type="component" value="Unassembled WGS sequence"/>
</dbReference>
<gene>
    <name evidence="1" type="ORF">E6K72_00810</name>
</gene>
<dbReference type="Pfam" id="PF07813">
    <property type="entry name" value="LTXXQ"/>
    <property type="match status" value="1"/>
</dbReference>
<dbReference type="GO" id="GO:0042597">
    <property type="term" value="C:periplasmic space"/>
    <property type="evidence" value="ECO:0007669"/>
    <property type="project" value="InterPro"/>
</dbReference>